<evidence type="ECO:0000256" key="1">
    <source>
        <dbReference type="ARBA" id="ARBA00006019"/>
    </source>
</evidence>
<dbReference type="Pfam" id="PF10557">
    <property type="entry name" value="Cullin_Nedd8"/>
    <property type="match status" value="1"/>
</dbReference>
<dbReference type="Pfam" id="PF26557">
    <property type="entry name" value="Cullin_AB"/>
    <property type="match status" value="1"/>
</dbReference>
<dbReference type="FunFam" id="1.10.10.10:FF:000050">
    <property type="entry name" value="Cullin 4B"/>
    <property type="match status" value="1"/>
</dbReference>
<dbReference type="SUPFAM" id="SSF46785">
    <property type="entry name" value="Winged helix' DNA-binding domain"/>
    <property type="match status" value="1"/>
</dbReference>
<dbReference type="Gene3D" id="3.30.230.130">
    <property type="entry name" value="Cullin, Chain C, Domain 2"/>
    <property type="match status" value="1"/>
</dbReference>
<dbReference type="PROSITE" id="PS01256">
    <property type="entry name" value="CULLIN_1"/>
    <property type="match status" value="1"/>
</dbReference>
<evidence type="ECO:0000256" key="3">
    <source>
        <dbReference type="PROSITE-ProRule" id="PRU00330"/>
    </source>
</evidence>
<dbReference type="InterPro" id="IPR036388">
    <property type="entry name" value="WH-like_DNA-bd_sf"/>
</dbReference>
<organism evidence="7 8">
    <name type="scientific">Ectocarpus siliculosus</name>
    <name type="common">Brown alga</name>
    <name type="synonym">Conferva siliculosa</name>
    <dbReference type="NCBI Taxonomy" id="2880"/>
    <lineage>
        <taxon>Eukaryota</taxon>
        <taxon>Sar</taxon>
        <taxon>Stramenopiles</taxon>
        <taxon>Ochrophyta</taxon>
        <taxon>PX clade</taxon>
        <taxon>Phaeophyceae</taxon>
        <taxon>Ectocarpales</taxon>
        <taxon>Ectocarpaceae</taxon>
        <taxon>Ectocarpus</taxon>
    </lineage>
</organism>
<dbReference type="GO" id="GO:0031625">
    <property type="term" value="F:ubiquitin protein ligase binding"/>
    <property type="evidence" value="ECO:0007669"/>
    <property type="project" value="InterPro"/>
</dbReference>
<dbReference type="GO" id="GO:0006511">
    <property type="term" value="P:ubiquitin-dependent protein catabolic process"/>
    <property type="evidence" value="ECO:0007669"/>
    <property type="project" value="InterPro"/>
</dbReference>
<proteinExistence type="inferred from homology"/>
<dbReference type="InParanoid" id="D7FQS5"/>
<dbReference type="SMART" id="SM00884">
    <property type="entry name" value="Cullin_Nedd8"/>
    <property type="match status" value="1"/>
</dbReference>
<feature type="region of interest" description="Disordered" evidence="5">
    <location>
        <begin position="1"/>
        <end position="22"/>
    </location>
</feature>
<keyword evidence="2" id="KW-0832">Ubl conjugation</keyword>
<dbReference type="InterPro" id="IPR036317">
    <property type="entry name" value="Cullin_homology_sf"/>
</dbReference>
<dbReference type="Pfam" id="PF00888">
    <property type="entry name" value="Cullin"/>
    <property type="match status" value="1"/>
</dbReference>
<evidence type="ECO:0000256" key="2">
    <source>
        <dbReference type="ARBA" id="ARBA00022843"/>
    </source>
</evidence>
<dbReference type="FunFam" id="1.20.1310.10:FF:000035">
    <property type="entry name" value="Ubiquitin ligase subunit CulD, putative"/>
    <property type="match status" value="1"/>
</dbReference>
<dbReference type="Proteomes" id="UP000002630">
    <property type="component" value="Linkage Group LG02"/>
</dbReference>
<dbReference type="FunFam" id="3.30.230.130:FF:000001">
    <property type="entry name" value="Cullin 4A"/>
    <property type="match status" value="1"/>
</dbReference>
<dbReference type="EMBL" id="FN648384">
    <property type="protein sequence ID" value="CBJ49182.1"/>
    <property type="molecule type" value="Genomic_DNA"/>
</dbReference>
<dbReference type="SUPFAM" id="SSF74788">
    <property type="entry name" value="Cullin repeat-like"/>
    <property type="match status" value="1"/>
</dbReference>
<evidence type="ECO:0000313" key="8">
    <source>
        <dbReference type="Proteomes" id="UP000002630"/>
    </source>
</evidence>
<dbReference type="eggNOG" id="KOG2167">
    <property type="taxonomic scope" value="Eukaryota"/>
</dbReference>
<dbReference type="InterPro" id="IPR045093">
    <property type="entry name" value="Cullin"/>
</dbReference>
<dbReference type="InterPro" id="IPR036390">
    <property type="entry name" value="WH_DNA-bd_sf"/>
</dbReference>
<feature type="compositionally biased region" description="Low complexity" evidence="5">
    <location>
        <begin position="7"/>
        <end position="21"/>
    </location>
</feature>
<name>D7FQS5_ECTSI</name>
<dbReference type="FunFam" id="1.20.1310.10:FF:000001">
    <property type="entry name" value="Cullin 3"/>
    <property type="match status" value="1"/>
</dbReference>
<dbReference type="InterPro" id="IPR059120">
    <property type="entry name" value="Cullin-like_AB"/>
</dbReference>
<dbReference type="Gene3D" id="1.10.10.10">
    <property type="entry name" value="Winged helix-like DNA-binding domain superfamily/Winged helix DNA-binding domain"/>
    <property type="match status" value="1"/>
</dbReference>
<accession>D7FQS5</accession>
<comment type="similarity">
    <text evidence="1 3 4">Belongs to the cullin family.</text>
</comment>
<dbReference type="Gene3D" id="1.20.1310.10">
    <property type="entry name" value="Cullin Repeats"/>
    <property type="match status" value="4"/>
</dbReference>
<protein>
    <recommendedName>
        <fullName evidence="6">Cullin family profile domain-containing protein</fullName>
    </recommendedName>
</protein>
<evidence type="ECO:0000256" key="5">
    <source>
        <dbReference type="SAM" id="MobiDB-lite"/>
    </source>
</evidence>
<dbReference type="GO" id="GO:0031461">
    <property type="term" value="C:cullin-RING ubiquitin ligase complex"/>
    <property type="evidence" value="ECO:0007669"/>
    <property type="project" value="InterPro"/>
</dbReference>
<dbReference type="OMA" id="NYQEQTW"/>
<reference evidence="7 8" key="1">
    <citation type="journal article" date="2010" name="Nature">
        <title>The Ectocarpus genome and the independent evolution of multicellularity in brown algae.</title>
        <authorList>
            <person name="Cock J.M."/>
            <person name="Sterck L."/>
            <person name="Rouze P."/>
            <person name="Scornet D."/>
            <person name="Allen A.E."/>
            <person name="Amoutzias G."/>
            <person name="Anthouard V."/>
            <person name="Artiguenave F."/>
            <person name="Aury J.M."/>
            <person name="Badger J.H."/>
            <person name="Beszteri B."/>
            <person name="Billiau K."/>
            <person name="Bonnet E."/>
            <person name="Bothwell J.H."/>
            <person name="Bowler C."/>
            <person name="Boyen C."/>
            <person name="Brownlee C."/>
            <person name="Carrano C.J."/>
            <person name="Charrier B."/>
            <person name="Cho G.Y."/>
            <person name="Coelho S.M."/>
            <person name="Collen J."/>
            <person name="Corre E."/>
            <person name="Da Silva C."/>
            <person name="Delage L."/>
            <person name="Delaroque N."/>
            <person name="Dittami S.M."/>
            <person name="Doulbeau S."/>
            <person name="Elias M."/>
            <person name="Farnham G."/>
            <person name="Gachon C.M."/>
            <person name="Gschloessl B."/>
            <person name="Heesch S."/>
            <person name="Jabbari K."/>
            <person name="Jubin C."/>
            <person name="Kawai H."/>
            <person name="Kimura K."/>
            <person name="Kloareg B."/>
            <person name="Kupper F.C."/>
            <person name="Lang D."/>
            <person name="Le Bail A."/>
            <person name="Leblanc C."/>
            <person name="Lerouge P."/>
            <person name="Lohr M."/>
            <person name="Lopez P.J."/>
            <person name="Martens C."/>
            <person name="Maumus F."/>
            <person name="Michel G."/>
            <person name="Miranda-Saavedra D."/>
            <person name="Morales J."/>
            <person name="Moreau H."/>
            <person name="Motomura T."/>
            <person name="Nagasato C."/>
            <person name="Napoli C.A."/>
            <person name="Nelson D.R."/>
            <person name="Nyvall-Collen P."/>
            <person name="Peters A.F."/>
            <person name="Pommier C."/>
            <person name="Potin P."/>
            <person name="Poulain J."/>
            <person name="Quesneville H."/>
            <person name="Read B."/>
            <person name="Rensing S.A."/>
            <person name="Ritter A."/>
            <person name="Rousvoal S."/>
            <person name="Samanta M."/>
            <person name="Samson G."/>
            <person name="Schroeder D.C."/>
            <person name="Segurens B."/>
            <person name="Strittmatter M."/>
            <person name="Tonon T."/>
            <person name="Tregear J.W."/>
            <person name="Valentin K."/>
            <person name="von Dassow P."/>
            <person name="Yamagishi T."/>
            <person name="Van de Peer Y."/>
            <person name="Wincker P."/>
        </authorList>
    </citation>
    <scope>NUCLEOTIDE SEQUENCE [LARGE SCALE GENOMIC DNA]</scope>
    <source>
        <strain evidence="8">Ec32 / CCAP1310/4</strain>
    </source>
</reference>
<dbReference type="InterPro" id="IPR019559">
    <property type="entry name" value="Cullin_neddylation_domain"/>
</dbReference>
<evidence type="ECO:0000313" key="7">
    <source>
        <dbReference type="EMBL" id="CBJ49182.1"/>
    </source>
</evidence>
<dbReference type="STRING" id="2880.D7FQS5"/>
<evidence type="ECO:0000259" key="6">
    <source>
        <dbReference type="PROSITE" id="PS50069"/>
    </source>
</evidence>
<dbReference type="PANTHER" id="PTHR11932">
    <property type="entry name" value="CULLIN"/>
    <property type="match status" value="1"/>
</dbReference>
<dbReference type="InterPro" id="IPR016157">
    <property type="entry name" value="Cullin_CS"/>
</dbReference>
<dbReference type="InterPro" id="IPR001373">
    <property type="entry name" value="Cullin_N"/>
</dbReference>
<feature type="domain" description="Cullin family profile" evidence="6">
    <location>
        <begin position="387"/>
        <end position="623"/>
    </location>
</feature>
<gene>
    <name evidence="7" type="ORF">Esi_0207_0055</name>
</gene>
<dbReference type="InterPro" id="IPR016158">
    <property type="entry name" value="Cullin_homology"/>
</dbReference>
<keyword evidence="8" id="KW-1185">Reference proteome</keyword>
<dbReference type="OrthoDB" id="27073at2759"/>
<evidence type="ECO:0000256" key="4">
    <source>
        <dbReference type="RuleBase" id="RU003829"/>
    </source>
</evidence>
<dbReference type="SUPFAM" id="SSF75632">
    <property type="entry name" value="Cullin homology domain"/>
    <property type="match status" value="1"/>
</dbReference>
<dbReference type="FunFam" id="1.20.1310.10:FF:000024">
    <property type="entry name" value="Cullin-4 like"/>
    <property type="match status" value="1"/>
</dbReference>
<dbReference type="InterPro" id="IPR016159">
    <property type="entry name" value="Cullin_repeat-like_dom_sf"/>
</dbReference>
<dbReference type="AlphaFoldDB" id="D7FQS5"/>
<dbReference type="SMART" id="SM00182">
    <property type="entry name" value="CULLIN"/>
    <property type="match status" value="1"/>
</dbReference>
<sequence>MMGKQGRGSFSSGKAAGSSTGVKKKKMVIKPFKVQPKLPEQFEDSTWEMLQRAVVAIQTKQPIDTSREELYRAVEDLCVHKMGANLYDRLRDECGSHTRREMESLVGQTPDCNAFLQLVDRNWQDHCSSMLTLRNVFLYLDRSFVLQAPNLRSIWDMGLEHFRNHFQALEEVEAKTVAGILTLIERERTGVDVNRPLLRSLLRMLSALQVYEELFEGRFLRETEEFYAAEGVRYMATADVPHFLQHVEERLQQEADRASLYLDSSTRKLLVTTAESQLLKPHTQALLERGFGSLMDSQRLPELKVMYQLFQRVQALDELKAAMTAYVQSKGLYIVHDKDNDKQMISNLLAFRAKLDECINTACDGNESYRYKLKEAWEAFLNARHNRPAELMAKFLDVKLKGEKGTSDDEVEAVLERVMVLFRYLQGKDVFEAFYKKDLAKRLLLGKSSSFDLERSMISKLKTECGSAFTSKLEGMFKDIDLSRDLMTTYSHHLKTKLHDRTVFKLDKSREMDLHVQVLTTGYWPGYPAMEVGMPDEMKEHVECFRCYYQNKYQGRRLVWQPVLGQCVLKVAFPKGRKELAVSQLQTLVLWCFSTDDEVSFAEVKAKTAIEDGELRRTLQSLACGKVRVLHKEPRGREVNDGDNFLFNKDFTAKLHRIRINSIQLKETSEENEKTHEAVFRDRQYQVDAAIVRIMKARKNLAHTMLMSELFSQVKFPATPVDLKKRIESLIERDYLERDPNKPGDYRYLA</sequence>
<dbReference type="EMBL" id="FN649727">
    <property type="protein sequence ID" value="CBJ49182.1"/>
    <property type="molecule type" value="Genomic_DNA"/>
</dbReference>
<dbReference type="PROSITE" id="PS50069">
    <property type="entry name" value="CULLIN_2"/>
    <property type="match status" value="1"/>
</dbReference>